<dbReference type="AlphaFoldDB" id="A0A158ENB2"/>
<evidence type="ECO:0000313" key="7">
    <source>
        <dbReference type="Proteomes" id="UP000054893"/>
    </source>
</evidence>
<accession>A0A158ENB2</accession>
<protein>
    <submittedName>
        <fullName evidence="6">DoxX family protein</fullName>
    </submittedName>
</protein>
<keyword evidence="4 5" id="KW-0472">Membrane</keyword>
<dbReference type="Pfam" id="PF07681">
    <property type="entry name" value="DoxX"/>
    <property type="match status" value="1"/>
</dbReference>
<dbReference type="Proteomes" id="UP000054893">
    <property type="component" value="Unassembled WGS sequence"/>
</dbReference>
<dbReference type="InterPro" id="IPR032808">
    <property type="entry name" value="DoxX"/>
</dbReference>
<dbReference type="EMBL" id="FCOC02000001">
    <property type="protein sequence ID" value="SAL08953.1"/>
    <property type="molecule type" value="Genomic_DNA"/>
</dbReference>
<name>A0A158ENB2_CABSO</name>
<gene>
    <name evidence="6" type="ORF">AWB64_00037</name>
</gene>
<feature type="transmembrane region" description="Helical" evidence="5">
    <location>
        <begin position="27"/>
        <end position="46"/>
    </location>
</feature>
<evidence type="ECO:0000256" key="5">
    <source>
        <dbReference type="SAM" id="Phobius"/>
    </source>
</evidence>
<keyword evidence="3 5" id="KW-1133">Transmembrane helix</keyword>
<sequence length="151" mass="16386">MRMLGSLEPLRAGNSPSWVAALLRQPWVMALVRVCLVSAYLIGGITKLVHFDAAVAEQTHFGLHPGWLWAALAIFVEIAGSLCAIFNTFVWLGAGGLAALTFVAMLVANDFWHLQGTARFIALNGFFEHLGLIAALVMLTYLSSSEQRSRG</sequence>
<evidence type="ECO:0000313" key="6">
    <source>
        <dbReference type="EMBL" id="SAL08953.1"/>
    </source>
</evidence>
<feature type="transmembrane region" description="Helical" evidence="5">
    <location>
        <begin position="89"/>
        <end position="108"/>
    </location>
</feature>
<dbReference type="GO" id="GO:0016020">
    <property type="term" value="C:membrane"/>
    <property type="evidence" value="ECO:0007669"/>
    <property type="project" value="UniProtKB-SubCell"/>
</dbReference>
<organism evidence="6 7">
    <name type="scientific">Caballeronia sordidicola</name>
    <name type="common">Burkholderia sordidicola</name>
    <dbReference type="NCBI Taxonomy" id="196367"/>
    <lineage>
        <taxon>Bacteria</taxon>
        <taxon>Pseudomonadati</taxon>
        <taxon>Pseudomonadota</taxon>
        <taxon>Betaproteobacteria</taxon>
        <taxon>Burkholderiales</taxon>
        <taxon>Burkholderiaceae</taxon>
        <taxon>Caballeronia</taxon>
    </lineage>
</organism>
<evidence type="ECO:0000256" key="4">
    <source>
        <dbReference type="ARBA" id="ARBA00023136"/>
    </source>
</evidence>
<feature type="transmembrane region" description="Helical" evidence="5">
    <location>
        <begin position="120"/>
        <end position="142"/>
    </location>
</feature>
<keyword evidence="2 5" id="KW-0812">Transmembrane</keyword>
<evidence type="ECO:0000256" key="3">
    <source>
        <dbReference type="ARBA" id="ARBA00022989"/>
    </source>
</evidence>
<evidence type="ECO:0000256" key="1">
    <source>
        <dbReference type="ARBA" id="ARBA00004141"/>
    </source>
</evidence>
<comment type="subcellular location">
    <subcellularLocation>
        <location evidence="1">Membrane</location>
        <topology evidence="1">Multi-pass membrane protein</topology>
    </subcellularLocation>
</comment>
<proteinExistence type="predicted"/>
<feature type="transmembrane region" description="Helical" evidence="5">
    <location>
        <begin position="66"/>
        <end position="84"/>
    </location>
</feature>
<evidence type="ECO:0000256" key="2">
    <source>
        <dbReference type="ARBA" id="ARBA00022692"/>
    </source>
</evidence>
<reference evidence="6 7" key="1">
    <citation type="submission" date="2016-01" db="EMBL/GenBank/DDBJ databases">
        <authorList>
            <person name="Oliw E.H."/>
        </authorList>
    </citation>
    <scope>NUCLEOTIDE SEQUENCE [LARGE SCALE GENOMIC DNA]</scope>
    <source>
        <strain evidence="6">LMG 22029</strain>
    </source>
</reference>